<evidence type="ECO:0000313" key="3">
    <source>
        <dbReference type="EMBL" id="KAJ56635.1"/>
    </source>
</evidence>
<dbReference type="GO" id="GO:0006355">
    <property type="term" value="P:regulation of DNA-templated transcription"/>
    <property type="evidence" value="ECO:0007669"/>
    <property type="project" value="InterPro"/>
</dbReference>
<accession>A0A037ZJL8</accession>
<proteinExistence type="predicted"/>
<dbReference type="AlphaFoldDB" id="A0A037ZJL8"/>
<feature type="region of interest" description="Disordered" evidence="1">
    <location>
        <begin position="129"/>
        <end position="217"/>
    </location>
</feature>
<dbReference type="CDD" id="cd04765">
    <property type="entry name" value="HTH_MlrA-like_sg2"/>
    <property type="match status" value="1"/>
</dbReference>
<dbReference type="Proteomes" id="UP000026249">
    <property type="component" value="Unassembled WGS sequence"/>
</dbReference>
<dbReference type="EMBL" id="JFKE01000002">
    <property type="protein sequence ID" value="KAJ56635.1"/>
    <property type="molecule type" value="Genomic_DNA"/>
</dbReference>
<protein>
    <recommendedName>
        <fullName evidence="2">HTH merR-type domain-containing protein</fullName>
    </recommendedName>
</protein>
<name>A0A037ZJL8_9RHOB</name>
<dbReference type="InterPro" id="IPR009061">
    <property type="entry name" value="DNA-bd_dom_put_sf"/>
</dbReference>
<dbReference type="OrthoDB" id="9810140at2"/>
<feature type="compositionally biased region" description="Acidic residues" evidence="1">
    <location>
        <begin position="203"/>
        <end position="214"/>
    </location>
</feature>
<gene>
    <name evidence="3" type="ORF">ACMU_06745</name>
</gene>
<keyword evidence="4" id="KW-1185">Reference proteome</keyword>
<dbReference type="GO" id="GO:0003677">
    <property type="term" value="F:DNA binding"/>
    <property type="evidence" value="ECO:0007669"/>
    <property type="project" value="InterPro"/>
</dbReference>
<dbReference type="STRING" id="1454373.ACMU_06745"/>
<reference evidence="3 4" key="1">
    <citation type="submission" date="2014-03" db="EMBL/GenBank/DDBJ databases">
        <title>Draft Genome Sequence of Actibacterium mucosum KCTC 23349, a Marine Alphaproteobacterium with Complex Ionic Requirements Isolated from Mediterranean Seawater at Malvarrosa Beach, Valencia, Spain.</title>
        <authorList>
            <person name="Arahal D.R."/>
            <person name="Shao Z."/>
            <person name="Lai Q."/>
            <person name="Pujalte M.J."/>
        </authorList>
    </citation>
    <scope>NUCLEOTIDE SEQUENCE [LARGE SCALE GENOMIC DNA]</scope>
    <source>
        <strain evidence="3 4">KCTC 23349</strain>
    </source>
</reference>
<comment type="caution">
    <text evidence="3">The sequence shown here is derived from an EMBL/GenBank/DDBJ whole genome shotgun (WGS) entry which is preliminary data.</text>
</comment>
<organism evidence="3 4">
    <name type="scientific">Actibacterium mucosum KCTC 23349</name>
    <dbReference type="NCBI Taxonomy" id="1454373"/>
    <lineage>
        <taxon>Bacteria</taxon>
        <taxon>Pseudomonadati</taxon>
        <taxon>Pseudomonadota</taxon>
        <taxon>Alphaproteobacteria</taxon>
        <taxon>Rhodobacterales</taxon>
        <taxon>Roseobacteraceae</taxon>
        <taxon>Actibacterium</taxon>
    </lineage>
</organism>
<feature type="compositionally biased region" description="Pro residues" evidence="1">
    <location>
        <begin position="146"/>
        <end position="159"/>
    </location>
</feature>
<evidence type="ECO:0000313" key="4">
    <source>
        <dbReference type="Proteomes" id="UP000026249"/>
    </source>
</evidence>
<dbReference type="Gene3D" id="1.10.1660.10">
    <property type="match status" value="1"/>
</dbReference>
<sequence>MRKSPDAFRTISEVAEWLDTPAHVLRFWESRFTQVKPVKRAGGRRYYRPNDMLLLGGLKKLLHEDGMTIRGVQKYLREHGVKEVMGLSHPLDEDEVLDGTVTAENDDDVTTEAPEAPMAENVEDPVEADNVVPLHGDPDAPELDFGPPPTKPAAEAPPAPEEEPEVAPEPVAATPMAEDADAEPVPEPEPAEAAAPAALGDDLPADDPADDDAATEALPLLTALRRVQPGSVDAAPFAEAQARLIEIRTRFDPNA</sequence>
<dbReference type="InterPro" id="IPR000551">
    <property type="entry name" value="MerR-type_HTH_dom"/>
</dbReference>
<feature type="compositionally biased region" description="Low complexity" evidence="1">
    <location>
        <begin position="191"/>
        <end position="202"/>
    </location>
</feature>
<feature type="compositionally biased region" description="Acidic residues" evidence="1">
    <location>
        <begin position="178"/>
        <end position="190"/>
    </location>
</feature>
<dbReference type="SMART" id="SM00422">
    <property type="entry name" value="HTH_MERR"/>
    <property type="match status" value="1"/>
</dbReference>
<dbReference type="SUPFAM" id="SSF46955">
    <property type="entry name" value="Putative DNA-binding domain"/>
    <property type="match status" value="1"/>
</dbReference>
<dbReference type="Pfam" id="PF13411">
    <property type="entry name" value="MerR_1"/>
    <property type="match status" value="1"/>
</dbReference>
<evidence type="ECO:0000259" key="2">
    <source>
        <dbReference type="SMART" id="SM00422"/>
    </source>
</evidence>
<evidence type="ECO:0000256" key="1">
    <source>
        <dbReference type="SAM" id="MobiDB-lite"/>
    </source>
</evidence>
<feature type="compositionally biased region" description="Low complexity" evidence="1">
    <location>
        <begin position="168"/>
        <end position="177"/>
    </location>
</feature>
<feature type="domain" description="HTH merR-type" evidence="2">
    <location>
        <begin position="10"/>
        <end position="79"/>
    </location>
</feature>
<dbReference type="RefSeq" id="WP_081805395.1">
    <property type="nucleotide sequence ID" value="NZ_JFKE01000002.1"/>
</dbReference>